<accession>A0A1F6GFQ4</accession>
<dbReference type="InterPro" id="IPR012349">
    <property type="entry name" value="Split_barrel_FMN-bd"/>
</dbReference>
<dbReference type="AlphaFoldDB" id="A0A1F6GFQ4"/>
<dbReference type="EMBL" id="MFNE01000007">
    <property type="protein sequence ID" value="OGG96937.1"/>
    <property type="molecule type" value="Genomic_DNA"/>
</dbReference>
<reference evidence="2 3" key="1">
    <citation type="journal article" date="2016" name="Nat. Commun.">
        <title>Thousands of microbial genomes shed light on interconnected biogeochemical processes in an aquifer system.</title>
        <authorList>
            <person name="Anantharaman K."/>
            <person name="Brown C.T."/>
            <person name="Hug L.A."/>
            <person name="Sharon I."/>
            <person name="Castelle C.J."/>
            <person name="Probst A.J."/>
            <person name="Thomas B.C."/>
            <person name="Singh A."/>
            <person name="Wilkins M.J."/>
            <person name="Karaoz U."/>
            <person name="Brodie E.L."/>
            <person name="Williams K.H."/>
            <person name="Hubbard S.S."/>
            <person name="Banfield J.F."/>
        </authorList>
    </citation>
    <scope>NUCLEOTIDE SEQUENCE [LARGE SCALE GENOMIC DNA]</scope>
</reference>
<evidence type="ECO:0000259" key="1">
    <source>
        <dbReference type="Pfam" id="PF01243"/>
    </source>
</evidence>
<comment type="caution">
    <text evidence="2">The sequence shown here is derived from an EMBL/GenBank/DDBJ whole genome shotgun (WGS) entry which is preliminary data.</text>
</comment>
<protein>
    <recommendedName>
        <fullName evidence="1">Pyridoxamine 5'-phosphate oxidase N-terminal domain-containing protein</fullName>
    </recommendedName>
</protein>
<feature type="domain" description="Pyridoxamine 5'-phosphate oxidase N-terminal" evidence="1">
    <location>
        <begin position="2"/>
        <end position="113"/>
    </location>
</feature>
<gene>
    <name evidence="2" type="ORF">A2527_00195</name>
</gene>
<dbReference type="STRING" id="1817772.A2527_00195"/>
<evidence type="ECO:0000313" key="2">
    <source>
        <dbReference type="EMBL" id="OGG96937.1"/>
    </source>
</evidence>
<dbReference type="Proteomes" id="UP000178449">
    <property type="component" value="Unassembled WGS sequence"/>
</dbReference>
<dbReference type="PANTHER" id="PTHR13343:SF17">
    <property type="entry name" value="CELLULAR REPRESSOR OF E1A-STIMULATED GENES, ISOFORM A"/>
    <property type="match status" value="1"/>
</dbReference>
<dbReference type="PIRSF" id="PIRSF004633">
    <property type="entry name" value="UCP_PLP_oxd"/>
    <property type="match status" value="1"/>
</dbReference>
<dbReference type="Pfam" id="PF01243">
    <property type="entry name" value="PNPOx_N"/>
    <property type="match status" value="1"/>
</dbReference>
<dbReference type="InterPro" id="IPR011576">
    <property type="entry name" value="Pyridox_Oxase_N"/>
</dbReference>
<proteinExistence type="predicted"/>
<sequence length="132" mass="15041">MAFLATMDPEGFPFGSIVPYLIGPEGWPVVLISSLAEHTQNLIKEPKVSLTITLPNFERKSQRLTLVSRASRRIGELDSLRNHYQNRFPQSEIYINLPDFTFFDLIPLRIRYIGGFGRAFWLTPSELGITVS</sequence>
<evidence type="ECO:0000313" key="3">
    <source>
        <dbReference type="Proteomes" id="UP000178449"/>
    </source>
</evidence>
<dbReference type="PANTHER" id="PTHR13343">
    <property type="entry name" value="CREG1 PROTEIN"/>
    <property type="match status" value="1"/>
</dbReference>
<dbReference type="InterPro" id="IPR014419">
    <property type="entry name" value="HutZ"/>
</dbReference>
<dbReference type="Gene3D" id="2.30.110.10">
    <property type="entry name" value="Electron Transport, Fmn-binding Protein, Chain A"/>
    <property type="match status" value="1"/>
</dbReference>
<dbReference type="SUPFAM" id="SSF50475">
    <property type="entry name" value="FMN-binding split barrel"/>
    <property type="match status" value="1"/>
</dbReference>
<organism evidence="2 3">
    <name type="scientific">Candidatus Lambdaproteobacteria bacterium RIFOXYD2_FULL_50_16</name>
    <dbReference type="NCBI Taxonomy" id="1817772"/>
    <lineage>
        <taxon>Bacteria</taxon>
        <taxon>Pseudomonadati</taxon>
        <taxon>Pseudomonadota</taxon>
        <taxon>Candidatus Lambdaproteobacteria</taxon>
    </lineage>
</organism>
<dbReference type="GO" id="GO:0005737">
    <property type="term" value="C:cytoplasm"/>
    <property type="evidence" value="ECO:0007669"/>
    <property type="project" value="UniProtKB-ARBA"/>
</dbReference>
<name>A0A1F6GFQ4_9PROT</name>